<feature type="region of interest" description="Disordered" evidence="3">
    <location>
        <begin position="1"/>
        <end position="26"/>
    </location>
</feature>
<dbReference type="AlphaFoldDB" id="A0A412EXN0"/>
<dbReference type="PROSITE" id="PS51898">
    <property type="entry name" value="TYR_RECOMBINASE"/>
    <property type="match status" value="1"/>
</dbReference>
<evidence type="ECO:0000256" key="3">
    <source>
        <dbReference type="SAM" id="MobiDB-lite"/>
    </source>
</evidence>
<dbReference type="SUPFAM" id="SSF56349">
    <property type="entry name" value="DNA breaking-rejoining enzymes"/>
    <property type="match status" value="1"/>
</dbReference>
<keyword evidence="2" id="KW-0233">DNA recombination</keyword>
<evidence type="ECO:0000256" key="1">
    <source>
        <dbReference type="ARBA" id="ARBA00023125"/>
    </source>
</evidence>
<proteinExistence type="predicted"/>
<name>A0A412EXN0_9FIRM</name>
<dbReference type="Gene3D" id="1.10.150.130">
    <property type="match status" value="1"/>
</dbReference>
<gene>
    <name evidence="5" type="ORF">DWY33_13180</name>
</gene>
<dbReference type="Pfam" id="PF00589">
    <property type="entry name" value="Phage_integrase"/>
    <property type="match status" value="1"/>
</dbReference>
<organism evidence="5 6">
    <name type="scientific">Dorea formicigenerans</name>
    <dbReference type="NCBI Taxonomy" id="39486"/>
    <lineage>
        <taxon>Bacteria</taxon>
        <taxon>Bacillati</taxon>
        <taxon>Bacillota</taxon>
        <taxon>Clostridia</taxon>
        <taxon>Lachnospirales</taxon>
        <taxon>Lachnospiraceae</taxon>
        <taxon>Dorea</taxon>
    </lineage>
</organism>
<dbReference type="Gene3D" id="1.10.443.10">
    <property type="entry name" value="Intergrase catalytic core"/>
    <property type="match status" value="1"/>
</dbReference>
<dbReference type="InterPro" id="IPR013762">
    <property type="entry name" value="Integrase-like_cat_sf"/>
</dbReference>
<reference evidence="5 6" key="1">
    <citation type="submission" date="2018-08" db="EMBL/GenBank/DDBJ databases">
        <title>A genome reference for cultivated species of the human gut microbiota.</title>
        <authorList>
            <person name="Zou Y."/>
            <person name="Xue W."/>
            <person name="Luo G."/>
        </authorList>
    </citation>
    <scope>NUCLEOTIDE SEQUENCE [LARGE SCALE GENOMIC DNA]</scope>
    <source>
        <strain evidence="5 6">AF25-11</strain>
    </source>
</reference>
<keyword evidence="1" id="KW-0238">DNA-binding</keyword>
<feature type="domain" description="Tyr recombinase" evidence="4">
    <location>
        <begin position="216"/>
        <end position="376"/>
    </location>
</feature>
<comment type="caution">
    <text evidence="5">The sequence shown here is derived from an EMBL/GenBank/DDBJ whole genome shotgun (WGS) entry which is preliminary data.</text>
</comment>
<dbReference type="GO" id="GO:0006310">
    <property type="term" value="P:DNA recombination"/>
    <property type="evidence" value="ECO:0007669"/>
    <property type="project" value="UniProtKB-KW"/>
</dbReference>
<dbReference type="InterPro" id="IPR010998">
    <property type="entry name" value="Integrase_recombinase_N"/>
</dbReference>
<accession>A0A412EXN0</accession>
<evidence type="ECO:0000259" key="4">
    <source>
        <dbReference type="PROSITE" id="PS51898"/>
    </source>
</evidence>
<dbReference type="Proteomes" id="UP000283652">
    <property type="component" value="Unassembled WGS sequence"/>
</dbReference>
<dbReference type="InterPro" id="IPR002104">
    <property type="entry name" value="Integrase_catalytic"/>
</dbReference>
<evidence type="ECO:0000313" key="6">
    <source>
        <dbReference type="Proteomes" id="UP000283652"/>
    </source>
</evidence>
<evidence type="ECO:0000256" key="2">
    <source>
        <dbReference type="ARBA" id="ARBA00023172"/>
    </source>
</evidence>
<evidence type="ECO:0000313" key="5">
    <source>
        <dbReference type="EMBL" id="RGR56139.1"/>
    </source>
</evidence>
<dbReference type="GO" id="GO:0003677">
    <property type="term" value="F:DNA binding"/>
    <property type="evidence" value="ECO:0007669"/>
    <property type="project" value="UniProtKB-KW"/>
</dbReference>
<protein>
    <submittedName>
        <fullName evidence="5">Integrase</fullName>
    </submittedName>
</protein>
<sequence>MGRRKKYPKLPNGYGSIKRLSGKNRTNPYGVYPPTTEFDSDGNPVPVKALCYVDDWYKGFTVLTWYKHGEYYPGREKELTESGSSDELGSQVAKILSKYSQTQREVADQKTFEDVFKEFYAWKFGKEYNLKREKRSASEAGFRSAYNNCKSLHDKSFRALVTADLQKAVDDCPLKHATLEKIIVLFNQMYAYADANDLCDKKYSDYVKIKSEDDDEKGVPFKNDELEFLWKNQENPVVEMLLIICYSGFRISEYIDLEINWNENYLEGGLKTDAGRNRIVPIHSAILPLVKRRIKRDGAFLTCSTGDFRTDMYSTLKKLGIKKHTPHDCRHTFSKLCDDYYVNETDKKLMLGHSFQDVTNKVYLHRSLERLKEEIERIKVCR</sequence>
<dbReference type="GO" id="GO:0015074">
    <property type="term" value="P:DNA integration"/>
    <property type="evidence" value="ECO:0007669"/>
    <property type="project" value="InterPro"/>
</dbReference>
<dbReference type="InterPro" id="IPR011010">
    <property type="entry name" value="DNA_brk_join_enz"/>
</dbReference>
<dbReference type="EMBL" id="QRUK01000031">
    <property type="protein sequence ID" value="RGR56139.1"/>
    <property type="molecule type" value="Genomic_DNA"/>
</dbReference>